<accession>A0A645EFS3</accession>
<proteinExistence type="predicted"/>
<gene>
    <name evidence="1" type="ORF">SDC9_146653</name>
</gene>
<comment type="caution">
    <text evidence="1">The sequence shown here is derived from an EMBL/GenBank/DDBJ whole genome shotgun (WGS) entry which is preliminary data.</text>
</comment>
<sequence length="123" mass="14206">MCFARQRADFLTELLQFAHQTHRQRALAIGKGLQLLFELLVHRLPNFTLLHPQLLNITPEHFVCKQALDDVAFFIQRFRPQLLCLDLACLFGYPHSTLTRYTAPKHQMQVWVVILVVKAGVAV</sequence>
<dbReference type="AlphaFoldDB" id="A0A645EFS3"/>
<reference evidence="1" key="1">
    <citation type="submission" date="2019-08" db="EMBL/GenBank/DDBJ databases">
        <authorList>
            <person name="Kucharzyk K."/>
            <person name="Murdoch R.W."/>
            <person name="Higgins S."/>
            <person name="Loffler F."/>
        </authorList>
    </citation>
    <scope>NUCLEOTIDE SEQUENCE</scope>
</reference>
<dbReference type="EMBL" id="VSSQ01045551">
    <property type="protein sequence ID" value="MPM99462.1"/>
    <property type="molecule type" value="Genomic_DNA"/>
</dbReference>
<organism evidence="1">
    <name type="scientific">bioreactor metagenome</name>
    <dbReference type="NCBI Taxonomy" id="1076179"/>
    <lineage>
        <taxon>unclassified sequences</taxon>
        <taxon>metagenomes</taxon>
        <taxon>ecological metagenomes</taxon>
    </lineage>
</organism>
<protein>
    <submittedName>
        <fullName evidence="1">Uncharacterized protein</fullName>
    </submittedName>
</protein>
<evidence type="ECO:0000313" key="1">
    <source>
        <dbReference type="EMBL" id="MPM99462.1"/>
    </source>
</evidence>
<name>A0A645EFS3_9ZZZZ</name>